<name>A0A5C7AAG9_9FLAO</name>
<dbReference type="GO" id="GO:0005829">
    <property type="term" value="C:cytosol"/>
    <property type="evidence" value="ECO:0007669"/>
    <property type="project" value="TreeGrafter"/>
</dbReference>
<dbReference type="PROSITE" id="PS51197">
    <property type="entry name" value="HTH_RRF2_2"/>
    <property type="match status" value="1"/>
</dbReference>
<dbReference type="NCBIfam" id="TIGR00738">
    <property type="entry name" value="rrf2_super"/>
    <property type="match status" value="1"/>
</dbReference>
<dbReference type="InterPro" id="IPR000944">
    <property type="entry name" value="Tscrpt_reg_Rrf2"/>
</dbReference>
<accession>A0A5C7AAG9</accession>
<dbReference type="OrthoDB" id="9808360at2"/>
<dbReference type="SUPFAM" id="SSF46785">
    <property type="entry name" value="Winged helix' DNA-binding domain"/>
    <property type="match status" value="1"/>
</dbReference>
<organism evidence="1 2">
    <name type="scientific">Gelidibacter salicanalis</name>
    <dbReference type="NCBI Taxonomy" id="291193"/>
    <lineage>
        <taxon>Bacteria</taxon>
        <taxon>Pseudomonadati</taxon>
        <taxon>Bacteroidota</taxon>
        <taxon>Flavobacteriia</taxon>
        <taxon>Flavobacteriales</taxon>
        <taxon>Flavobacteriaceae</taxon>
        <taxon>Gelidibacter</taxon>
    </lineage>
</organism>
<evidence type="ECO:0000313" key="1">
    <source>
        <dbReference type="EMBL" id="TXE05676.1"/>
    </source>
</evidence>
<dbReference type="EMBL" id="VORX01000010">
    <property type="protein sequence ID" value="TXE05676.1"/>
    <property type="molecule type" value="Genomic_DNA"/>
</dbReference>
<dbReference type="Gene3D" id="1.10.10.10">
    <property type="entry name" value="Winged helix-like DNA-binding domain superfamily/Winged helix DNA-binding domain"/>
    <property type="match status" value="1"/>
</dbReference>
<keyword evidence="2" id="KW-1185">Reference proteome</keyword>
<dbReference type="Pfam" id="PF02082">
    <property type="entry name" value="Rrf2"/>
    <property type="match status" value="1"/>
</dbReference>
<dbReference type="PANTHER" id="PTHR33221">
    <property type="entry name" value="WINGED HELIX-TURN-HELIX TRANSCRIPTIONAL REGULATOR, RRF2 FAMILY"/>
    <property type="match status" value="1"/>
</dbReference>
<sequence length="144" mass="15929">MFSKSCEYGLRAVIFIAQQSHLGHKASLTSISQAVDSPPAFTAKILQQLVKNNLIDSSKGPKGGFFMAPEAMKNLTLEAVVSVLDGDSIYTNCGLGLKQCNDKKPCPLHFKFVAIKEELQAMLQNTTLIMLVNEMNLDRFHLKR</sequence>
<dbReference type="AlphaFoldDB" id="A0A5C7AAG9"/>
<comment type="caution">
    <text evidence="1">The sequence shown here is derived from an EMBL/GenBank/DDBJ whole genome shotgun (WGS) entry which is preliminary data.</text>
</comment>
<dbReference type="InterPro" id="IPR036388">
    <property type="entry name" value="WH-like_DNA-bd_sf"/>
</dbReference>
<dbReference type="Proteomes" id="UP000321734">
    <property type="component" value="Unassembled WGS sequence"/>
</dbReference>
<dbReference type="InterPro" id="IPR036390">
    <property type="entry name" value="WH_DNA-bd_sf"/>
</dbReference>
<protein>
    <submittedName>
        <fullName evidence="1">Rrf2 family transcriptional regulator</fullName>
    </submittedName>
</protein>
<proteinExistence type="predicted"/>
<dbReference type="PANTHER" id="PTHR33221:SF13">
    <property type="entry name" value="TRANSCRIPTIONAL REGULATOR-RELATED"/>
    <property type="match status" value="1"/>
</dbReference>
<dbReference type="RefSeq" id="WP_146894193.1">
    <property type="nucleotide sequence ID" value="NZ_VORX01000010.1"/>
</dbReference>
<reference evidence="1 2" key="1">
    <citation type="submission" date="2019-08" db="EMBL/GenBank/DDBJ databases">
        <title>Genome sequence of Gelidibacter salicanalis IC162T.</title>
        <authorList>
            <person name="Bowman J.P."/>
        </authorList>
    </citation>
    <scope>NUCLEOTIDE SEQUENCE [LARGE SCALE GENOMIC DNA]</scope>
    <source>
        <strain evidence="1 2">IC162</strain>
    </source>
</reference>
<gene>
    <name evidence="1" type="ORF">ES711_15350</name>
</gene>
<evidence type="ECO:0000313" key="2">
    <source>
        <dbReference type="Proteomes" id="UP000321734"/>
    </source>
</evidence>
<dbReference type="GO" id="GO:0003700">
    <property type="term" value="F:DNA-binding transcription factor activity"/>
    <property type="evidence" value="ECO:0007669"/>
    <property type="project" value="TreeGrafter"/>
</dbReference>